<evidence type="ECO:0000259" key="3">
    <source>
        <dbReference type="Pfam" id="PF25107"/>
    </source>
</evidence>
<evidence type="ECO:0000256" key="2">
    <source>
        <dbReference type="SAM" id="SignalP"/>
    </source>
</evidence>
<evidence type="ECO:0000256" key="1">
    <source>
        <dbReference type="SAM" id="MobiDB-lite"/>
    </source>
</evidence>
<dbReference type="InterPro" id="IPR056862">
    <property type="entry name" value="VWA7_N"/>
</dbReference>
<keyword evidence="5" id="KW-1185">Reference proteome</keyword>
<reference evidence="4" key="2">
    <citation type="submission" date="2020-09" db="EMBL/GenBank/DDBJ databases">
        <authorList>
            <person name="Sun Q."/>
            <person name="Ohkuma M."/>
        </authorList>
    </citation>
    <scope>NUCLEOTIDE SEQUENCE</scope>
    <source>
        <strain evidence="4">JCM 31311</strain>
    </source>
</reference>
<accession>A0A918F5C2</accession>
<keyword evidence="2" id="KW-0732">Signal</keyword>
<feature type="domain" description="VWA7 N-terminal" evidence="3">
    <location>
        <begin position="97"/>
        <end position="138"/>
    </location>
</feature>
<dbReference type="Pfam" id="PF25107">
    <property type="entry name" value="VWA7_N"/>
    <property type="match status" value="1"/>
</dbReference>
<dbReference type="EMBL" id="BMQL01000005">
    <property type="protein sequence ID" value="GGR02749.1"/>
    <property type="molecule type" value="Genomic_DNA"/>
</dbReference>
<dbReference type="Proteomes" id="UP000603865">
    <property type="component" value="Unassembled WGS sequence"/>
</dbReference>
<reference evidence="4" key="1">
    <citation type="journal article" date="2014" name="Int. J. Syst. Evol. Microbiol.">
        <title>Complete genome sequence of Corynebacterium casei LMG S-19264T (=DSM 44701T), isolated from a smear-ripened cheese.</title>
        <authorList>
            <consortium name="US DOE Joint Genome Institute (JGI-PGF)"/>
            <person name="Walter F."/>
            <person name="Albersmeier A."/>
            <person name="Kalinowski J."/>
            <person name="Ruckert C."/>
        </authorList>
    </citation>
    <scope>NUCLEOTIDE SEQUENCE</scope>
    <source>
        <strain evidence="4">JCM 31311</strain>
    </source>
</reference>
<feature type="chain" id="PRO_5037988239" description="VWA7 N-terminal domain-containing protein" evidence="2">
    <location>
        <begin position="24"/>
        <end position="507"/>
    </location>
</feature>
<feature type="compositionally biased region" description="Polar residues" evidence="1">
    <location>
        <begin position="167"/>
        <end position="178"/>
    </location>
</feature>
<dbReference type="RefSeq" id="WP_189088879.1">
    <property type="nucleotide sequence ID" value="NZ_BMQL01000005.1"/>
</dbReference>
<feature type="region of interest" description="Disordered" evidence="1">
    <location>
        <begin position="163"/>
        <end position="187"/>
    </location>
</feature>
<organism evidence="4 5">
    <name type="scientific">Deinococcus ruber</name>
    <dbReference type="NCBI Taxonomy" id="1848197"/>
    <lineage>
        <taxon>Bacteria</taxon>
        <taxon>Thermotogati</taxon>
        <taxon>Deinococcota</taxon>
        <taxon>Deinococci</taxon>
        <taxon>Deinococcales</taxon>
        <taxon>Deinococcaceae</taxon>
        <taxon>Deinococcus</taxon>
    </lineage>
</organism>
<dbReference type="AlphaFoldDB" id="A0A918F5C2"/>
<gene>
    <name evidence="4" type="ORF">GCM10008957_14730</name>
</gene>
<proteinExistence type="predicted"/>
<name>A0A918F5C2_9DEIO</name>
<comment type="caution">
    <text evidence="4">The sequence shown here is derived from an EMBL/GenBank/DDBJ whole genome shotgun (WGS) entry which is preliminary data.</text>
</comment>
<evidence type="ECO:0000313" key="5">
    <source>
        <dbReference type="Proteomes" id="UP000603865"/>
    </source>
</evidence>
<feature type="signal peptide" evidence="2">
    <location>
        <begin position="1"/>
        <end position="23"/>
    </location>
</feature>
<evidence type="ECO:0000313" key="4">
    <source>
        <dbReference type="EMBL" id="GGR02749.1"/>
    </source>
</evidence>
<protein>
    <recommendedName>
        <fullName evidence="3">VWA7 N-terminal domain-containing protein</fullName>
    </recommendedName>
</protein>
<sequence>MPHLRLAALCLTGTLCLGGAALAFDTGHHADLTREVLSEFGMNDTAIRAAQVENWLVDYYSSSPTSFGDVESAAAKLHADNLFSPEAVTNYWSRYATNARNAFRQAAQANNPRQVLALLGMSLHSVQDFYSHSNWAELQAPPAGADYATLTWFDASAAQRQGVKTGKASTSSDTSQTPHGGYTSGMNHDSYVRPNWDRAYVLAYAGERQWVNQVKTWVSEVSPAVWEQARSLQLHGAELSRLNSDQNAMYRISEWVKSGSEDGHWKGNGSGVRSDFLAFSAAWVALTLDSVFSEDFKNRRWHQLLAGGQSGALDLNVNASPPSPAPAIARFALNKRAVFLRTVSVRDLNGADRTLGLGGDADMYARITVNNQEFVEAMQLDKSFIRPAWTTIKFVDADLPVVIVHYELWDEDGVGRGGDDHLDIHSDRRFSDLDFLYNMNTHQLGGIGIEGRFDGPSQLFSMQGTADDRARLEFFITTRTLARTLPRRFPLPGDVLSPVQPPVRDTP</sequence>